<dbReference type="InParanoid" id="A0A165DQI5"/>
<dbReference type="AlphaFoldDB" id="A0A165DQI5"/>
<protein>
    <submittedName>
        <fullName evidence="1">Uncharacterized protein</fullName>
    </submittedName>
</protein>
<dbReference type="OrthoDB" id="3183898at2759"/>
<evidence type="ECO:0000313" key="2">
    <source>
        <dbReference type="Proteomes" id="UP000077266"/>
    </source>
</evidence>
<accession>A0A165DQI5</accession>
<gene>
    <name evidence="1" type="ORF">EXIGLDRAFT_264790</name>
</gene>
<reference evidence="1 2" key="1">
    <citation type="journal article" date="2016" name="Mol. Biol. Evol.">
        <title>Comparative Genomics of Early-Diverging Mushroom-Forming Fungi Provides Insights into the Origins of Lignocellulose Decay Capabilities.</title>
        <authorList>
            <person name="Nagy L.G."/>
            <person name="Riley R."/>
            <person name="Tritt A."/>
            <person name="Adam C."/>
            <person name="Daum C."/>
            <person name="Floudas D."/>
            <person name="Sun H."/>
            <person name="Yadav J.S."/>
            <person name="Pangilinan J."/>
            <person name="Larsson K.H."/>
            <person name="Matsuura K."/>
            <person name="Barry K."/>
            <person name="Labutti K."/>
            <person name="Kuo R."/>
            <person name="Ohm R.A."/>
            <person name="Bhattacharya S.S."/>
            <person name="Shirouzu T."/>
            <person name="Yoshinaga Y."/>
            <person name="Martin F.M."/>
            <person name="Grigoriev I.V."/>
            <person name="Hibbett D.S."/>
        </authorList>
    </citation>
    <scope>NUCLEOTIDE SEQUENCE [LARGE SCALE GENOMIC DNA]</scope>
    <source>
        <strain evidence="1 2">HHB12029</strain>
    </source>
</reference>
<organism evidence="1 2">
    <name type="scientific">Exidia glandulosa HHB12029</name>
    <dbReference type="NCBI Taxonomy" id="1314781"/>
    <lineage>
        <taxon>Eukaryota</taxon>
        <taxon>Fungi</taxon>
        <taxon>Dikarya</taxon>
        <taxon>Basidiomycota</taxon>
        <taxon>Agaricomycotina</taxon>
        <taxon>Agaricomycetes</taxon>
        <taxon>Auriculariales</taxon>
        <taxon>Exidiaceae</taxon>
        <taxon>Exidia</taxon>
    </lineage>
</organism>
<name>A0A165DQI5_EXIGL</name>
<keyword evidence="2" id="KW-1185">Reference proteome</keyword>
<evidence type="ECO:0000313" key="1">
    <source>
        <dbReference type="EMBL" id="KZV85124.1"/>
    </source>
</evidence>
<sequence>MQAPNHKSLFCSSTNPRSLVMQQWDRTPSGRVITVLRIRIHTTQTPQVGECTRVSYETSTADQTFAEMRWNDPRIGLGTVRIENGVDIPMQRLIHGRMQGSDGDQASFEFDSKRYVWHSNPTVNDPTSKTYTLTAYGAEARLANFYERWRSPDYMHNPSPSLFEYDDVRTSQRLLLMSIVALTILRWVDGGGGGFLRS</sequence>
<proteinExistence type="predicted"/>
<dbReference type="EMBL" id="KV426199">
    <property type="protein sequence ID" value="KZV85124.1"/>
    <property type="molecule type" value="Genomic_DNA"/>
</dbReference>
<dbReference type="Proteomes" id="UP000077266">
    <property type="component" value="Unassembled WGS sequence"/>
</dbReference>